<dbReference type="RefSeq" id="XP_001840868.2">
    <property type="nucleotide sequence ID" value="XM_001840816.2"/>
</dbReference>
<name>A8PEX5_COPC7</name>
<dbReference type="EMBL" id="AACS02000008">
    <property type="protein sequence ID" value="EAU80921.2"/>
    <property type="molecule type" value="Genomic_DNA"/>
</dbReference>
<sequence>MLADEEVAPVNHDAVNEGRPFQATTFTVPREGRTFNFYELPGFDEQGSGLTPEDIVDAYRLVRNIQDGVHLLLFCIRRRITSGLSRNWTLYHDIFCQKAVSTVAVINGFESGEDLNQWWSVNERAFKKAGCTFSDQILGTTMRAGTLDSVYVSTREKVHEIVPALCMRSEPWIVKDRVKWLNAVAYRTVKLRFLWWTIGKRRVAVEEVYGDLERLRTECGMSKTQVKEIERLLQKHGILT</sequence>
<dbReference type="HOGENOM" id="CLU_1156330_0_0_1"/>
<protein>
    <recommendedName>
        <fullName evidence="3">G domain-containing protein</fullName>
    </recommendedName>
</protein>
<dbReference type="STRING" id="240176.A8PEX5"/>
<proteinExistence type="predicted"/>
<dbReference type="KEGG" id="cci:CC1G_03097"/>
<evidence type="ECO:0000313" key="2">
    <source>
        <dbReference type="Proteomes" id="UP000001861"/>
    </source>
</evidence>
<dbReference type="InParanoid" id="A8PEX5"/>
<dbReference type="Gene3D" id="3.40.50.300">
    <property type="entry name" value="P-loop containing nucleotide triphosphate hydrolases"/>
    <property type="match status" value="1"/>
</dbReference>
<dbReference type="Proteomes" id="UP000001861">
    <property type="component" value="Unassembled WGS sequence"/>
</dbReference>
<dbReference type="InterPro" id="IPR027417">
    <property type="entry name" value="P-loop_NTPase"/>
</dbReference>
<comment type="caution">
    <text evidence="1">The sequence shown here is derived from an EMBL/GenBank/DDBJ whole genome shotgun (WGS) entry which is preliminary data.</text>
</comment>
<dbReference type="OrthoDB" id="8954335at2759"/>
<gene>
    <name evidence="1" type="ORF">CC1G_03097</name>
</gene>
<dbReference type="GeneID" id="6017523"/>
<dbReference type="VEuPathDB" id="FungiDB:CC1G_03097"/>
<evidence type="ECO:0008006" key="3">
    <source>
        <dbReference type="Google" id="ProtNLM"/>
    </source>
</evidence>
<keyword evidence="2" id="KW-1185">Reference proteome</keyword>
<dbReference type="AlphaFoldDB" id="A8PEX5"/>
<reference evidence="1 2" key="1">
    <citation type="journal article" date="2010" name="Proc. Natl. Acad. Sci. U.S.A.">
        <title>Insights into evolution of multicellular fungi from the assembled chromosomes of the mushroom Coprinopsis cinerea (Coprinus cinereus).</title>
        <authorList>
            <person name="Stajich J.E."/>
            <person name="Wilke S.K."/>
            <person name="Ahren D."/>
            <person name="Au C.H."/>
            <person name="Birren B.W."/>
            <person name="Borodovsky M."/>
            <person name="Burns C."/>
            <person name="Canback B."/>
            <person name="Casselton L.A."/>
            <person name="Cheng C.K."/>
            <person name="Deng J."/>
            <person name="Dietrich F.S."/>
            <person name="Fargo D.C."/>
            <person name="Farman M.L."/>
            <person name="Gathman A.C."/>
            <person name="Goldberg J."/>
            <person name="Guigo R."/>
            <person name="Hoegger P.J."/>
            <person name="Hooker J.B."/>
            <person name="Huggins A."/>
            <person name="James T.Y."/>
            <person name="Kamada T."/>
            <person name="Kilaru S."/>
            <person name="Kodira C."/>
            <person name="Kues U."/>
            <person name="Kupfer D."/>
            <person name="Kwan H.S."/>
            <person name="Lomsadze A."/>
            <person name="Li W."/>
            <person name="Lilly W.W."/>
            <person name="Ma L.J."/>
            <person name="Mackey A.J."/>
            <person name="Manning G."/>
            <person name="Martin F."/>
            <person name="Muraguchi H."/>
            <person name="Natvig D.O."/>
            <person name="Palmerini H."/>
            <person name="Ramesh M.A."/>
            <person name="Rehmeyer C.J."/>
            <person name="Roe B.A."/>
            <person name="Shenoy N."/>
            <person name="Stanke M."/>
            <person name="Ter-Hovhannisyan V."/>
            <person name="Tunlid A."/>
            <person name="Velagapudi R."/>
            <person name="Vision T.J."/>
            <person name="Zeng Q."/>
            <person name="Zolan M.E."/>
            <person name="Pukkila P.J."/>
        </authorList>
    </citation>
    <scope>NUCLEOTIDE SEQUENCE [LARGE SCALE GENOMIC DNA]</scope>
    <source>
        <strain evidence="2">Okayama-7 / 130 / ATCC MYA-4618 / FGSC 9003</strain>
    </source>
</reference>
<evidence type="ECO:0000313" key="1">
    <source>
        <dbReference type="EMBL" id="EAU80921.2"/>
    </source>
</evidence>
<organism evidence="1 2">
    <name type="scientific">Coprinopsis cinerea (strain Okayama-7 / 130 / ATCC MYA-4618 / FGSC 9003)</name>
    <name type="common">Inky cap fungus</name>
    <name type="synonym">Hormographiella aspergillata</name>
    <dbReference type="NCBI Taxonomy" id="240176"/>
    <lineage>
        <taxon>Eukaryota</taxon>
        <taxon>Fungi</taxon>
        <taxon>Dikarya</taxon>
        <taxon>Basidiomycota</taxon>
        <taxon>Agaricomycotina</taxon>
        <taxon>Agaricomycetes</taxon>
        <taxon>Agaricomycetidae</taxon>
        <taxon>Agaricales</taxon>
        <taxon>Agaricineae</taxon>
        <taxon>Psathyrellaceae</taxon>
        <taxon>Coprinopsis</taxon>
    </lineage>
</organism>
<accession>A8PEX5</accession>